<gene>
    <name evidence="2" type="ORF">FIESC28_02143</name>
</gene>
<keyword evidence="3" id="KW-1185">Reference proteome</keyword>
<feature type="chain" id="PRO_5016851942" evidence="1">
    <location>
        <begin position="21"/>
        <end position="154"/>
    </location>
</feature>
<proteinExistence type="predicted"/>
<dbReference type="Proteomes" id="UP000253153">
    <property type="component" value="Unassembled WGS sequence"/>
</dbReference>
<dbReference type="GeneID" id="41991589"/>
<comment type="caution">
    <text evidence="2">The sequence shown here is derived from an EMBL/GenBank/DDBJ whole genome shotgun (WGS) entry which is preliminary data.</text>
</comment>
<dbReference type="AlphaFoldDB" id="A0A366S8T5"/>
<keyword evidence="1" id="KW-0732">Signal</keyword>
<reference evidence="2 3" key="1">
    <citation type="submission" date="2018-06" db="EMBL/GenBank/DDBJ databases">
        <title>Fusarium incarnatum-equiseti species complex species 28.</title>
        <authorList>
            <person name="Gardiner D.M."/>
        </authorList>
    </citation>
    <scope>NUCLEOTIDE SEQUENCE [LARGE SCALE GENOMIC DNA]</scope>
    <source>
        <strain evidence="2 3">FIESC_28</strain>
    </source>
</reference>
<sequence length="154" mass="16941">MKISVAAVLSLAVLVPTATADFEVYWTAAAGIGGLIRDWAPYAKEPTCNEALDAERWSERGDVSGNKFGIRCKGTCGADGSIDEMEMNFNKNAHWTFYKHPSNDLVDKNGKKIGKCYTQTDKGKYFCNHGPGVIFGGFKRLYCQTSKTIDDIRG</sequence>
<name>A0A366S8T5_9HYPO</name>
<evidence type="ECO:0000256" key="1">
    <source>
        <dbReference type="SAM" id="SignalP"/>
    </source>
</evidence>
<evidence type="ECO:0000313" key="3">
    <source>
        <dbReference type="Proteomes" id="UP000253153"/>
    </source>
</evidence>
<accession>A0A366S8T5</accession>
<protein>
    <submittedName>
        <fullName evidence="2">Uncharacterized protein</fullName>
    </submittedName>
</protein>
<feature type="signal peptide" evidence="1">
    <location>
        <begin position="1"/>
        <end position="20"/>
    </location>
</feature>
<evidence type="ECO:0000313" key="2">
    <source>
        <dbReference type="EMBL" id="RBR25086.1"/>
    </source>
</evidence>
<organism evidence="2 3">
    <name type="scientific">Fusarium coffeatum</name>
    <dbReference type="NCBI Taxonomy" id="231269"/>
    <lineage>
        <taxon>Eukaryota</taxon>
        <taxon>Fungi</taxon>
        <taxon>Dikarya</taxon>
        <taxon>Ascomycota</taxon>
        <taxon>Pezizomycotina</taxon>
        <taxon>Sordariomycetes</taxon>
        <taxon>Hypocreomycetidae</taxon>
        <taxon>Hypocreales</taxon>
        <taxon>Nectriaceae</taxon>
        <taxon>Fusarium</taxon>
        <taxon>Fusarium incarnatum-equiseti species complex</taxon>
    </lineage>
</organism>
<dbReference type="EMBL" id="QKXC01000044">
    <property type="protein sequence ID" value="RBR25086.1"/>
    <property type="molecule type" value="Genomic_DNA"/>
</dbReference>
<dbReference type="OrthoDB" id="3770142at2759"/>
<dbReference type="RefSeq" id="XP_031019677.1">
    <property type="nucleotide sequence ID" value="XM_031156293.1"/>
</dbReference>